<keyword evidence="2" id="KW-1185">Reference proteome</keyword>
<sequence>MVTYLRGPSSLSAFPTFWTHSYWTRDMPLRRFGAVSAARCLQEDSRASSVRPWNRVVVVCFSSVVIKRRYMVEHDILPKRLRTLKPSRGTADARQCYVAPGMRGWRGRVSLEASPSTLWRTWGPPRTASFAGSAGFLSPSR</sequence>
<reference evidence="1" key="1">
    <citation type="journal article" date="2022" name="bioRxiv">
        <title>Sequencing and chromosome-scale assembly of the giantPleurodeles waltlgenome.</title>
        <authorList>
            <person name="Brown T."/>
            <person name="Elewa A."/>
            <person name="Iarovenko S."/>
            <person name="Subramanian E."/>
            <person name="Araus A.J."/>
            <person name="Petzold A."/>
            <person name="Susuki M."/>
            <person name="Suzuki K.-i.T."/>
            <person name="Hayashi T."/>
            <person name="Toyoda A."/>
            <person name="Oliveira C."/>
            <person name="Osipova E."/>
            <person name="Leigh N.D."/>
            <person name="Simon A."/>
            <person name="Yun M.H."/>
        </authorList>
    </citation>
    <scope>NUCLEOTIDE SEQUENCE</scope>
    <source>
        <strain evidence="1">20211129_DDA</strain>
        <tissue evidence="1">Liver</tissue>
    </source>
</reference>
<name>A0AAV7P9J5_PLEWA</name>
<gene>
    <name evidence="1" type="ORF">NDU88_002870</name>
</gene>
<dbReference type="EMBL" id="JANPWB010000011">
    <property type="protein sequence ID" value="KAJ1124409.1"/>
    <property type="molecule type" value="Genomic_DNA"/>
</dbReference>
<protein>
    <submittedName>
        <fullName evidence="1">Uncharacterized protein</fullName>
    </submittedName>
</protein>
<dbReference type="AlphaFoldDB" id="A0AAV7P9J5"/>
<comment type="caution">
    <text evidence="1">The sequence shown here is derived from an EMBL/GenBank/DDBJ whole genome shotgun (WGS) entry which is preliminary data.</text>
</comment>
<proteinExistence type="predicted"/>
<evidence type="ECO:0000313" key="2">
    <source>
        <dbReference type="Proteomes" id="UP001066276"/>
    </source>
</evidence>
<accession>A0AAV7P9J5</accession>
<organism evidence="1 2">
    <name type="scientific">Pleurodeles waltl</name>
    <name type="common">Iberian ribbed newt</name>
    <dbReference type="NCBI Taxonomy" id="8319"/>
    <lineage>
        <taxon>Eukaryota</taxon>
        <taxon>Metazoa</taxon>
        <taxon>Chordata</taxon>
        <taxon>Craniata</taxon>
        <taxon>Vertebrata</taxon>
        <taxon>Euteleostomi</taxon>
        <taxon>Amphibia</taxon>
        <taxon>Batrachia</taxon>
        <taxon>Caudata</taxon>
        <taxon>Salamandroidea</taxon>
        <taxon>Salamandridae</taxon>
        <taxon>Pleurodelinae</taxon>
        <taxon>Pleurodeles</taxon>
    </lineage>
</organism>
<dbReference type="Proteomes" id="UP001066276">
    <property type="component" value="Chromosome 7"/>
</dbReference>
<evidence type="ECO:0000313" key="1">
    <source>
        <dbReference type="EMBL" id="KAJ1124409.1"/>
    </source>
</evidence>